<dbReference type="Gene3D" id="1.10.510.10">
    <property type="entry name" value="Transferase(Phosphotransferase) domain 1"/>
    <property type="match status" value="1"/>
</dbReference>
<dbReference type="EMBL" id="JAWJWF010000001">
    <property type="protein sequence ID" value="KAK6641292.1"/>
    <property type="molecule type" value="Genomic_DNA"/>
</dbReference>
<reference evidence="3 4" key="1">
    <citation type="submission" date="2023-09" db="EMBL/GenBank/DDBJ databases">
        <title>Genomes of two closely related lineages of the louse Polyplax serrata with different host specificities.</title>
        <authorList>
            <person name="Martinu J."/>
            <person name="Tarabai H."/>
            <person name="Stefka J."/>
            <person name="Hypsa V."/>
        </authorList>
    </citation>
    <scope>NUCLEOTIDE SEQUENCE [LARGE SCALE GENOMIC DNA]</scope>
    <source>
        <strain evidence="3">98ZLc_SE</strain>
    </source>
</reference>
<dbReference type="PANTHER" id="PTHR44167">
    <property type="entry name" value="OVARIAN-SPECIFIC SERINE/THREONINE-PROTEIN KINASE LOK-RELATED"/>
    <property type="match status" value="1"/>
</dbReference>
<dbReference type="Pfam" id="PF00069">
    <property type="entry name" value="Pkinase"/>
    <property type="match status" value="1"/>
</dbReference>
<feature type="domain" description="Protein kinase" evidence="2">
    <location>
        <begin position="48"/>
        <end position="332"/>
    </location>
</feature>
<evidence type="ECO:0000313" key="4">
    <source>
        <dbReference type="Proteomes" id="UP001359485"/>
    </source>
</evidence>
<dbReference type="Proteomes" id="UP001359485">
    <property type="component" value="Unassembled WGS sequence"/>
</dbReference>
<feature type="region of interest" description="Disordered" evidence="1">
    <location>
        <begin position="1"/>
        <end position="35"/>
    </location>
</feature>
<keyword evidence="4" id="KW-1185">Reference proteome</keyword>
<gene>
    <name evidence="3" type="ORF">RUM44_013001</name>
</gene>
<comment type="caution">
    <text evidence="3">The sequence shown here is derived from an EMBL/GenBank/DDBJ whole genome shotgun (WGS) entry which is preliminary data.</text>
</comment>
<sequence length="453" mass="51266">MSDNSTDGPSPVKKIKRSDSNNEQSNGCKEGEKNVLSSSKADLEAGSYFLGPPIKKCVRSPVTVRLGRKKGTDEYYLMKILVLDDSNTSDRGLYIRRTVFHNEYAILSLLKHQEGIIQLHDFFKDYIYKEVDGKKQKLKRVCMAMECVFPHGPYNSDLIPLNHFLKEEKSSETEALVILHNLLSVIKEMHKSNIVHREIKLSNIILNRKTLKVKLMDFYYAKVISSNTELEPVKPLVSSCLPKTNDVWAAGVVFYALLCSICSHGLPKFSSLLSSVRSTQDLYLKLEENKCAFLKNTSVTVGTKEILCCILCSLPQYRLKASDALDMVSTLLAIRSSSHNPSLHIENRNTDQIVPECAEFDYKHQVKTNRTKIRTVSNEEKTEKKEENLNSSPIEEKRRKIEPNSSFGTCTTSKDKLSTRDNIRYAMKRLGATSLNSINALSFNYGNRNSCPT</sequence>
<dbReference type="SUPFAM" id="SSF56112">
    <property type="entry name" value="Protein kinase-like (PK-like)"/>
    <property type="match status" value="1"/>
</dbReference>
<protein>
    <recommendedName>
        <fullName evidence="2">Protein kinase domain-containing protein</fullName>
    </recommendedName>
</protein>
<evidence type="ECO:0000313" key="3">
    <source>
        <dbReference type="EMBL" id="KAK6641292.1"/>
    </source>
</evidence>
<proteinExistence type="predicted"/>
<feature type="compositionally biased region" description="Polar residues" evidence="1">
    <location>
        <begin position="403"/>
        <end position="412"/>
    </location>
</feature>
<evidence type="ECO:0000259" key="2">
    <source>
        <dbReference type="PROSITE" id="PS50011"/>
    </source>
</evidence>
<dbReference type="InterPro" id="IPR000719">
    <property type="entry name" value="Prot_kinase_dom"/>
</dbReference>
<dbReference type="InterPro" id="IPR011009">
    <property type="entry name" value="Kinase-like_dom_sf"/>
</dbReference>
<feature type="region of interest" description="Disordered" evidence="1">
    <location>
        <begin position="378"/>
        <end position="414"/>
    </location>
</feature>
<feature type="compositionally biased region" description="Basic and acidic residues" evidence="1">
    <location>
        <begin position="378"/>
        <end position="402"/>
    </location>
</feature>
<dbReference type="PANTHER" id="PTHR44167:SF24">
    <property type="entry name" value="SERINE_THREONINE-PROTEIN KINASE CHK2"/>
    <property type="match status" value="1"/>
</dbReference>
<evidence type="ECO:0000256" key="1">
    <source>
        <dbReference type="SAM" id="MobiDB-lite"/>
    </source>
</evidence>
<accession>A0ABR1BH31</accession>
<organism evidence="3 4">
    <name type="scientific">Polyplax serrata</name>
    <name type="common">Common mouse louse</name>
    <dbReference type="NCBI Taxonomy" id="468196"/>
    <lineage>
        <taxon>Eukaryota</taxon>
        <taxon>Metazoa</taxon>
        <taxon>Ecdysozoa</taxon>
        <taxon>Arthropoda</taxon>
        <taxon>Hexapoda</taxon>
        <taxon>Insecta</taxon>
        <taxon>Pterygota</taxon>
        <taxon>Neoptera</taxon>
        <taxon>Paraneoptera</taxon>
        <taxon>Psocodea</taxon>
        <taxon>Troctomorpha</taxon>
        <taxon>Phthiraptera</taxon>
        <taxon>Anoplura</taxon>
        <taxon>Polyplacidae</taxon>
        <taxon>Polyplax</taxon>
    </lineage>
</organism>
<name>A0ABR1BH31_POLSC</name>
<dbReference type="SMART" id="SM00220">
    <property type="entry name" value="S_TKc"/>
    <property type="match status" value="1"/>
</dbReference>
<dbReference type="PROSITE" id="PS50011">
    <property type="entry name" value="PROTEIN_KINASE_DOM"/>
    <property type="match status" value="1"/>
</dbReference>